<reference evidence="1 2" key="1">
    <citation type="submission" date="2017-01" db="EMBL/GenBank/DDBJ databases">
        <authorList>
            <person name="Cao J.-M."/>
        </authorList>
    </citation>
    <scope>NUCLEOTIDE SEQUENCE [LARGE SCALE GENOMIC DNA]</scope>
    <source>
        <strain evidence="1 2">888-76</strain>
    </source>
</reference>
<dbReference type="Gene3D" id="2.40.360.10">
    <property type="entry name" value="YmcC-like"/>
    <property type="match status" value="1"/>
</dbReference>
<accession>A0A807LEJ4</accession>
<dbReference type="PROSITE" id="PS51257">
    <property type="entry name" value="PROKAR_LIPOPROTEIN"/>
    <property type="match status" value="1"/>
</dbReference>
<evidence type="ECO:0008006" key="3">
    <source>
        <dbReference type="Google" id="ProtNLM"/>
    </source>
</evidence>
<dbReference type="RefSeq" id="WP_023478525.1">
    <property type="nucleotide sequence ID" value="NZ_CP019445.1"/>
</dbReference>
<dbReference type="InterPro" id="IPR023373">
    <property type="entry name" value="YmcC_sf"/>
</dbReference>
<sequence length="212" mass="24067">MKRPGIILICLLLQACSGPIKGLGNSLWNSVFGTPGVQLTDEDIRNMPYASQYMRLNNGPQLFVVLAFAENGQQKWVTQDQAVIVTQNYRIVKTHLGTDNLLDVTNLAADPLAKPNQIIDGTSWTRMMGWTEYKQVRYATARSVFHWNGTDTVQLGSDETRVRVLDEEVTTDQKSWRNRYWVDEDGVIRQSEQYLGADWFPVKTTLIKAGKQ</sequence>
<evidence type="ECO:0000313" key="2">
    <source>
        <dbReference type="Proteomes" id="UP000187148"/>
    </source>
</evidence>
<gene>
    <name evidence="1" type="ORF">BWI95_04130</name>
</gene>
<evidence type="ECO:0000313" key="1">
    <source>
        <dbReference type="EMBL" id="APZ04308.1"/>
    </source>
</evidence>
<dbReference type="AlphaFoldDB" id="A0A807LEJ4"/>
<organism evidence="1 2">
    <name type="scientific">Kosakonia cowanii JCM 10956 = DSM 18146</name>
    <dbReference type="NCBI Taxonomy" id="1300165"/>
    <lineage>
        <taxon>Bacteria</taxon>
        <taxon>Pseudomonadati</taxon>
        <taxon>Pseudomonadota</taxon>
        <taxon>Gammaproteobacteria</taxon>
        <taxon>Enterobacterales</taxon>
        <taxon>Enterobacteriaceae</taxon>
        <taxon>Kosakonia</taxon>
    </lineage>
</organism>
<dbReference type="Pfam" id="PF11102">
    <property type="entry name" value="YjbF"/>
    <property type="match status" value="1"/>
</dbReference>
<dbReference type="Proteomes" id="UP000187148">
    <property type="component" value="Chromosome"/>
</dbReference>
<protein>
    <recommendedName>
        <fullName evidence="3">YjbF family lipoprotein</fullName>
    </recommendedName>
</protein>
<proteinExistence type="predicted"/>
<dbReference type="SUPFAM" id="SSF159270">
    <property type="entry name" value="YmcC-like"/>
    <property type="match status" value="1"/>
</dbReference>
<dbReference type="EMBL" id="CP019445">
    <property type="protein sequence ID" value="APZ04308.1"/>
    <property type="molecule type" value="Genomic_DNA"/>
</dbReference>
<keyword evidence="2" id="KW-1185">Reference proteome</keyword>
<dbReference type="InterPro" id="IPR021308">
    <property type="entry name" value="GfcB"/>
</dbReference>
<name>A0A807LEJ4_9ENTR</name>
<dbReference type="KEGG" id="kco:BWI95_04130"/>